<dbReference type="Pfam" id="PF03601">
    <property type="entry name" value="Cons_hypoth698"/>
    <property type="match status" value="1"/>
</dbReference>
<dbReference type="InterPro" id="IPR018383">
    <property type="entry name" value="UPF0324_pro"/>
</dbReference>
<sequence>MNKKSYFAIGVCTVIAIIATYLGGLQNVIGAPMIGLFIGMLIVNILPSVDKDFKKGTTFAGKKCLNIGIILAGATLNFTQILGYGAKALPLIIFNICLAFTVAFFVGKKLNLSDNTCTLVGGGTSICGGTAIATLSSIIKAKESEIAYAMTAIFLFDIFAALVYPYLAGAMNLTANQFGFLAGTAINDTSSVAASEATYNALHGLDLNLAITVKLTRTTMLIALAVIFTILAIRKEAKENAIASAGQSTLNQGSSVASQVAITKQASVGQTVLKVFPWFILGFLIMAVLNTMGLFSNIEGLSNLFKTGYKFFITVALAGVGFKIQFKDLFTKGIKPIILGGCTWLAVAASSIAFIFIFASYVG</sequence>
<dbReference type="Proteomes" id="UP000596929">
    <property type="component" value="Unassembled WGS sequence"/>
</dbReference>
<comment type="similarity">
    <text evidence="2">Belongs to the UPF0324 family.</text>
</comment>
<feature type="transmembrane region" description="Helical" evidence="7">
    <location>
        <begin position="215"/>
        <end position="233"/>
    </location>
</feature>
<keyword evidence="4 7" id="KW-0812">Transmembrane</keyword>
<feature type="transmembrane region" description="Helical" evidence="7">
    <location>
        <begin position="88"/>
        <end position="107"/>
    </location>
</feature>
<feature type="transmembrane region" description="Helical" evidence="7">
    <location>
        <begin position="5"/>
        <end position="22"/>
    </location>
</feature>
<evidence type="ECO:0000313" key="9">
    <source>
        <dbReference type="Proteomes" id="UP000596929"/>
    </source>
</evidence>
<evidence type="ECO:0000256" key="4">
    <source>
        <dbReference type="ARBA" id="ARBA00022692"/>
    </source>
</evidence>
<dbReference type="EMBL" id="JACOOO010000016">
    <property type="protein sequence ID" value="MBC5629259.1"/>
    <property type="molecule type" value="Genomic_DNA"/>
</dbReference>
<evidence type="ECO:0000256" key="7">
    <source>
        <dbReference type="SAM" id="Phobius"/>
    </source>
</evidence>
<reference evidence="8 9" key="1">
    <citation type="submission" date="2020-08" db="EMBL/GenBank/DDBJ databases">
        <title>Genome public.</title>
        <authorList>
            <person name="Liu C."/>
            <person name="Sun Q."/>
        </authorList>
    </citation>
    <scope>NUCLEOTIDE SEQUENCE [LARGE SCALE GENOMIC DNA]</scope>
    <source>
        <strain evidence="8 9">NSJ-6</strain>
    </source>
</reference>
<comment type="subcellular location">
    <subcellularLocation>
        <location evidence="1">Cell membrane</location>
        <topology evidence="1">Multi-pass membrane protein</topology>
    </subcellularLocation>
</comment>
<comment type="caution">
    <text evidence="8">The sequence shown here is derived from an EMBL/GenBank/DDBJ whole genome shotgun (WGS) entry which is preliminary data.</text>
</comment>
<keyword evidence="5 7" id="KW-1133">Transmembrane helix</keyword>
<evidence type="ECO:0000256" key="1">
    <source>
        <dbReference type="ARBA" id="ARBA00004651"/>
    </source>
</evidence>
<keyword evidence="3" id="KW-1003">Cell membrane</keyword>
<feature type="transmembrane region" description="Helical" evidence="7">
    <location>
        <begin position="146"/>
        <end position="167"/>
    </location>
</feature>
<dbReference type="RefSeq" id="WP_186860042.1">
    <property type="nucleotide sequence ID" value="NZ_JACOOO010000016.1"/>
</dbReference>
<protein>
    <submittedName>
        <fullName evidence="8">Sulfate exporter family transporter</fullName>
    </submittedName>
</protein>
<proteinExistence type="inferred from homology"/>
<organism evidence="8 9">
    <name type="scientific">Clostridium hominis</name>
    <dbReference type="NCBI Taxonomy" id="2763036"/>
    <lineage>
        <taxon>Bacteria</taxon>
        <taxon>Bacillati</taxon>
        <taxon>Bacillota</taxon>
        <taxon>Clostridia</taxon>
        <taxon>Eubacteriales</taxon>
        <taxon>Clostridiaceae</taxon>
        <taxon>Clostridium</taxon>
    </lineage>
</organism>
<feature type="transmembrane region" description="Helical" evidence="7">
    <location>
        <begin position="275"/>
        <end position="295"/>
    </location>
</feature>
<evidence type="ECO:0000256" key="5">
    <source>
        <dbReference type="ARBA" id="ARBA00022989"/>
    </source>
</evidence>
<keyword evidence="9" id="KW-1185">Reference proteome</keyword>
<keyword evidence="6 7" id="KW-0472">Membrane</keyword>
<feature type="transmembrane region" description="Helical" evidence="7">
    <location>
        <begin position="119"/>
        <end position="139"/>
    </location>
</feature>
<evidence type="ECO:0000256" key="3">
    <source>
        <dbReference type="ARBA" id="ARBA00022475"/>
    </source>
</evidence>
<feature type="transmembrane region" description="Helical" evidence="7">
    <location>
        <begin position="338"/>
        <end position="362"/>
    </location>
</feature>
<gene>
    <name evidence="8" type="ORF">H8S20_10165</name>
</gene>
<feature type="transmembrane region" description="Helical" evidence="7">
    <location>
        <begin position="307"/>
        <end position="326"/>
    </location>
</feature>
<evidence type="ECO:0000256" key="6">
    <source>
        <dbReference type="ARBA" id="ARBA00023136"/>
    </source>
</evidence>
<evidence type="ECO:0000313" key="8">
    <source>
        <dbReference type="EMBL" id="MBC5629259.1"/>
    </source>
</evidence>
<name>A0ABR7DCY1_9CLOT</name>
<dbReference type="PANTHER" id="PTHR30106:SF1">
    <property type="entry name" value="UPF0324 MEMBRANE PROTEIN FN0533"/>
    <property type="match status" value="1"/>
</dbReference>
<feature type="transmembrane region" description="Helical" evidence="7">
    <location>
        <begin position="28"/>
        <end position="46"/>
    </location>
</feature>
<evidence type="ECO:0000256" key="2">
    <source>
        <dbReference type="ARBA" id="ARBA00007977"/>
    </source>
</evidence>
<accession>A0ABR7DCY1</accession>
<dbReference type="PANTHER" id="PTHR30106">
    <property type="entry name" value="INNER MEMBRANE PROTEIN YEIH-RELATED"/>
    <property type="match status" value="1"/>
</dbReference>